<evidence type="ECO:0000259" key="1">
    <source>
        <dbReference type="Pfam" id="PF07883"/>
    </source>
</evidence>
<organism evidence="2 3">
    <name type="scientific">Natrinema altunense</name>
    <dbReference type="NCBI Taxonomy" id="222984"/>
    <lineage>
        <taxon>Archaea</taxon>
        <taxon>Methanobacteriati</taxon>
        <taxon>Methanobacteriota</taxon>
        <taxon>Stenosarchaea group</taxon>
        <taxon>Halobacteria</taxon>
        <taxon>Halobacteriales</taxon>
        <taxon>Natrialbaceae</taxon>
        <taxon>Natrinema</taxon>
    </lineage>
</organism>
<dbReference type="InterPro" id="IPR011051">
    <property type="entry name" value="RmlC_Cupin_sf"/>
</dbReference>
<feature type="domain" description="Cupin type-2" evidence="1">
    <location>
        <begin position="58"/>
        <end position="109"/>
    </location>
</feature>
<dbReference type="EMBL" id="SHMR01000001">
    <property type="protein sequence ID" value="RZH68653.1"/>
    <property type="molecule type" value="Genomic_DNA"/>
</dbReference>
<gene>
    <name evidence="2" type="ORF">ELS17_04075</name>
</gene>
<dbReference type="OrthoDB" id="189706at2157"/>
<dbReference type="AlphaFoldDB" id="A0A482Y2N9"/>
<dbReference type="Gene3D" id="2.60.120.10">
    <property type="entry name" value="Jelly Rolls"/>
    <property type="match status" value="1"/>
</dbReference>
<dbReference type="Pfam" id="PF07883">
    <property type="entry name" value="Cupin_2"/>
    <property type="match status" value="1"/>
</dbReference>
<evidence type="ECO:0000313" key="3">
    <source>
        <dbReference type="Proteomes" id="UP000292704"/>
    </source>
</evidence>
<dbReference type="SUPFAM" id="SSF51182">
    <property type="entry name" value="RmlC-like cupins"/>
    <property type="match status" value="1"/>
</dbReference>
<comment type="caution">
    <text evidence="2">The sequence shown here is derived from an EMBL/GenBank/DDBJ whole genome shotgun (WGS) entry which is preliminary data.</text>
</comment>
<evidence type="ECO:0000313" key="2">
    <source>
        <dbReference type="EMBL" id="RZH68653.1"/>
    </source>
</evidence>
<reference evidence="2 3" key="1">
    <citation type="submission" date="2019-02" db="EMBL/GenBank/DDBJ databases">
        <title>Genome analysis provides insights into bioremediation potentialities and Haloocin production by Natrinema altunense strain 4.1R isolated from Chott Douz in Tunisian desert.</title>
        <authorList>
            <person name="Najjari A."/>
            <person name="Youssef N."/>
            <person name="Ben Dhia O."/>
            <person name="Ferjani R."/>
            <person name="El Hidri D."/>
            <person name="Ouzari H.I."/>
            <person name="Cherif A."/>
        </authorList>
    </citation>
    <scope>NUCLEOTIDE SEQUENCE [LARGE SCALE GENOMIC DNA]</scope>
    <source>
        <strain evidence="2 3">4.1R</strain>
    </source>
</reference>
<dbReference type="RefSeq" id="WP_130169633.1">
    <property type="nucleotide sequence ID" value="NZ_SHMR01000001.1"/>
</dbReference>
<dbReference type="InterPro" id="IPR014710">
    <property type="entry name" value="RmlC-like_jellyroll"/>
</dbReference>
<dbReference type="InterPro" id="IPR013096">
    <property type="entry name" value="Cupin_2"/>
</dbReference>
<protein>
    <submittedName>
        <fullName evidence="2">Cupin domain-containing protein</fullName>
    </submittedName>
</protein>
<sequence length="130" mass="14625">MKVPKEDIPARIDSPDAIARHQPDFGDATDYETIAAEYFTLTEGTDIEALLEGLENDHCQSPHWGYVVSGELTVTYTDGSEEVDEGGDMFYWPPGHTIRAEEDTDFVLFSPQHEHGEVIDHIRNKMQESA</sequence>
<proteinExistence type="predicted"/>
<name>A0A482Y2N9_9EURY</name>
<dbReference type="Proteomes" id="UP000292704">
    <property type="component" value="Unassembled WGS sequence"/>
</dbReference>
<accession>A0A482Y2N9</accession>